<evidence type="ECO:0000256" key="3">
    <source>
        <dbReference type="ARBA" id="ARBA00022729"/>
    </source>
</evidence>
<dbReference type="PRINTS" id="PR00797">
    <property type="entry name" value="STREPTOPAIN"/>
</dbReference>
<dbReference type="GO" id="GO:0008234">
    <property type="term" value="F:cysteine-type peptidase activity"/>
    <property type="evidence" value="ECO:0007669"/>
    <property type="project" value="UniProtKB-KW"/>
</dbReference>
<keyword evidence="5" id="KW-0788">Thiol protease</keyword>
<dbReference type="Pfam" id="PF13306">
    <property type="entry name" value="LRR_5"/>
    <property type="match status" value="2"/>
</dbReference>
<dbReference type="Gene3D" id="3.40.50.12480">
    <property type="match status" value="1"/>
</dbReference>
<dbReference type="Proteomes" id="UP000420635">
    <property type="component" value="Unassembled WGS sequence"/>
</dbReference>
<dbReference type="InterPro" id="IPR032675">
    <property type="entry name" value="LRR_dom_sf"/>
</dbReference>
<keyword evidence="3" id="KW-0732">Signal</keyword>
<dbReference type="Pfam" id="PF13734">
    <property type="entry name" value="Inhibitor_I69"/>
    <property type="match status" value="1"/>
</dbReference>
<evidence type="ECO:0000256" key="2">
    <source>
        <dbReference type="ARBA" id="ARBA00022670"/>
    </source>
</evidence>
<keyword evidence="2" id="KW-0645">Protease</keyword>
<dbReference type="SUPFAM" id="SSF54001">
    <property type="entry name" value="Cysteine proteinases"/>
    <property type="match status" value="1"/>
</dbReference>
<dbReference type="InterPro" id="IPR000200">
    <property type="entry name" value="Peptidase_C10"/>
</dbReference>
<dbReference type="Pfam" id="PF01640">
    <property type="entry name" value="Peptidase_C10"/>
    <property type="match status" value="1"/>
</dbReference>
<dbReference type="Gene3D" id="3.90.70.50">
    <property type="entry name" value="Peptidase C10, streptopain"/>
    <property type="match status" value="2"/>
</dbReference>
<dbReference type="PANTHER" id="PTHR45661:SF3">
    <property type="entry name" value="IG-LIKE DOMAIN-CONTAINING PROTEIN"/>
    <property type="match status" value="1"/>
</dbReference>
<dbReference type="RefSeq" id="WP_153113437.1">
    <property type="nucleotide sequence ID" value="NZ_VZAS01000114.1"/>
</dbReference>
<dbReference type="InterPro" id="IPR025896">
    <property type="entry name" value="Spi_Prtas-inh"/>
</dbReference>
<dbReference type="InterPro" id="IPR038765">
    <property type="entry name" value="Papain-like_cys_pep_sf"/>
</dbReference>
<keyword evidence="4" id="KW-0378">Hydrolase</keyword>
<evidence type="ECO:0000259" key="6">
    <source>
        <dbReference type="Pfam" id="PF13734"/>
    </source>
</evidence>
<dbReference type="InterPro" id="IPR044934">
    <property type="entry name" value="Streptopain_sf"/>
</dbReference>
<dbReference type="GO" id="GO:0006508">
    <property type="term" value="P:proteolysis"/>
    <property type="evidence" value="ECO:0007669"/>
    <property type="project" value="UniProtKB-KW"/>
</dbReference>
<dbReference type="PANTHER" id="PTHR45661">
    <property type="entry name" value="SURFACE ANTIGEN"/>
    <property type="match status" value="1"/>
</dbReference>
<dbReference type="EMBL" id="VZBQ01000155">
    <property type="protein sequence ID" value="MQN91096.1"/>
    <property type="molecule type" value="Genomic_DNA"/>
</dbReference>
<accession>A0A646HJN9</accession>
<dbReference type="InterPro" id="IPR053139">
    <property type="entry name" value="Surface_bspA-like"/>
</dbReference>
<protein>
    <submittedName>
        <fullName evidence="7">Leucine-rich repeat protein</fullName>
    </submittedName>
</protein>
<evidence type="ECO:0000256" key="1">
    <source>
        <dbReference type="ARBA" id="ARBA00009693"/>
    </source>
</evidence>
<feature type="domain" description="Spi protease inhibitor" evidence="6">
    <location>
        <begin position="21"/>
        <end position="122"/>
    </location>
</feature>
<dbReference type="SUPFAM" id="SSF52058">
    <property type="entry name" value="L domain-like"/>
    <property type="match status" value="1"/>
</dbReference>
<dbReference type="InterPro" id="IPR026906">
    <property type="entry name" value="LRR_5"/>
</dbReference>
<evidence type="ECO:0000256" key="4">
    <source>
        <dbReference type="ARBA" id="ARBA00022801"/>
    </source>
</evidence>
<evidence type="ECO:0000313" key="8">
    <source>
        <dbReference type="Proteomes" id="UP000420635"/>
    </source>
</evidence>
<sequence>MNKRFTLSFLLLLSFLLSATAQSIDEARAKRIAASFFKSNAARSMRGEKMVQNENLVNNYTARVGDKNCFYIFNRGKNDGFVIVSADERTRQNVLGYSERGSLDYSSSPAYIKAFLDRYAQGISLLKSADGSQGGTTITYQDPVDPLLGDIAWGQGWPYNLLCPKDDHGGNYVTGCVQTAMAQIMAYHKWPKQGRGTASYEWNGQTLSADFSKSTYRWDLMQPQYEYGDESISEDSKMSVAKLMADCGIANGASYADGGTGASSGSAAQSLIDYFDYDLSINMLDRNECSAEYYEGTIQNELRQGRPVMLGGGNSKGEGDAHEFLCDGFNQEGYYHINFGWNGYVNGYFLISATGYDVNPDVIYGIQKNQGGKGDFVASSSLDFMCVEGHEVSMGIAISTFAHFQYDFAFAFENTSDGKVEYAPINGNLSVGIWTTPQEPNIVTFDKKLANGTYKMYPVVSIKGRNDWRKVIFGDKRQSFIDVSVSGGILSMENNHIYDDIEEGAVEINGIYYQLNADKKTATVTYKNSKYDSYAGYVVIPELVTASDGNSYQVVAIGKNAFTECRNLEEVSIPASVEEIGYGAFSQSSLRNINIPQKSRLKRIGGWGFNGSGLESISLPDGFSELAQCAFQGCSLRYISLPSSLTSFGSVAFNACQKLNTLKVAWRQIPNTNEMLAQVDLSQAKLLVPKGYKEIYQKNQELSGFKSIEEYWEQGAAGITPVDSTQTASFCSGTDVEGYYVVPDTLVLDDGTKYPVTVIADYAFKGNQQVTSVTIPSSVSKIGEKAFAGCVKLEELSLQNPIPPTLASDAAVGKSRGMARAESAIPEFDGVDLGSCTLYVPIGSAALYRSAYGWSAFQKIVEKENTDIKGVVMQRGTSGHVYNLQGMHVGYDKKLQSLPAGVYIVKGKKMVVSK</sequence>
<evidence type="ECO:0000313" key="7">
    <source>
        <dbReference type="EMBL" id="MQN91096.1"/>
    </source>
</evidence>
<comment type="similarity">
    <text evidence="1">Belongs to the peptidase C10 family.</text>
</comment>
<proteinExistence type="inferred from homology"/>
<evidence type="ECO:0000256" key="5">
    <source>
        <dbReference type="ARBA" id="ARBA00022807"/>
    </source>
</evidence>
<dbReference type="AlphaFoldDB" id="A0A646HJN9"/>
<comment type="caution">
    <text evidence="7">The sequence shown here is derived from an EMBL/GenBank/DDBJ whole genome shotgun (WGS) entry which is preliminary data.</text>
</comment>
<dbReference type="Gene3D" id="3.80.10.10">
    <property type="entry name" value="Ribonuclease Inhibitor"/>
    <property type="match status" value="1"/>
</dbReference>
<name>A0A646HJN9_9BACT</name>
<organism evidence="7 8">
    <name type="scientific">Segatella copri</name>
    <dbReference type="NCBI Taxonomy" id="165179"/>
    <lineage>
        <taxon>Bacteria</taxon>
        <taxon>Pseudomonadati</taxon>
        <taxon>Bacteroidota</taxon>
        <taxon>Bacteroidia</taxon>
        <taxon>Bacteroidales</taxon>
        <taxon>Prevotellaceae</taxon>
        <taxon>Segatella</taxon>
    </lineage>
</organism>
<gene>
    <name evidence="7" type="ORF">F7D59_14875</name>
</gene>
<reference evidence="8" key="1">
    <citation type="submission" date="2019-09" db="EMBL/GenBank/DDBJ databases">
        <title>Distinct polysaccharide growth profiles of human intestinal Prevotella copri isolates.</title>
        <authorList>
            <person name="Fehlner-Peach H."/>
            <person name="Magnabosco C."/>
            <person name="Raghavan V."/>
            <person name="Scher J.U."/>
            <person name="Tett A."/>
            <person name="Cox L.M."/>
            <person name="Gottsegen C."/>
            <person name="Watters A."/>
            <person name="Wiltshire- Gordon J.D."/>
            <person name="Segata N."/>
            <person name="Bonneau R."/>
            <person name="Littman D.R."/>
        </authorList>
    </citation>
    <scope>NUCLEOTIDE SEQUENCE [LARGE SCALE GENOMIC DNA]</scope>
    <source>
        <strain evidence="8">iP54</strain>
    </source>
</reference>